<name>A0A6B2L753_9EUKA</name>
<keyword evidence="6 9" id="KW-0472">Membrane</keyword>
<feature type="transmembrane region" description="Helical" evidence="9">
    <location>
        <begin position="355"/>
        <end position="376"/>
    </location>
</feature>
<dbReference type="PANTHER" id="PTHR31651:SF33">
    <property type="entry name" value="PROTEIN PIN-LIKES 1"/>
    <property type="match status" value="1"/>
</dbReference>
<evidence type="ECO:0000256" key="7">
    <source>
        <dbReference type="ARBA" id="ARBA00025100"/>
    </source>
</evidence>
<dbReference type="AlphaFoldDB" id="A0A6B2L753"/>
<accession>A0A6B2L753</accession>
<feature type="transmembrane region" description="Helical" evidence="9">
    <location>
        <begin position="242"/>
        <end position="265"/>
    </location>
</feature>
<dbReference type="GO" id="GO:0016020">
    <property type="term" value="C:membrane"/>
    <property type="evidence" value="ECO:0007669"/>
    <property type="project" value="UniProtKB-SubCell"/>
</dbReference>
<dbReference type="GO" id="GO:0055085">
    <property type="term" value="P:transmembrane transport"/>
    <property type="evidence" value="ECO:0007669"/>
    <property type="project" value="InterPro"/>
</dbReference>
<feature type="transmembrane region" description="Helical" evidence="9">
    <location>
        <begin position="40"/>
        <end position="58"/>
    </location>
</feature>
<proteinExistence type="inferred from homology"/>
<evidence type="ECO:0000256" key="4">
    <source>
        <dbReference type="ARBA" id="ARBA00022692"/>
    </source>
</evidence>
<reference evidence="10" key="1">
    <citation type="journal article" date="2020" name="J. Eukaryot. Microbiol.">
        <title>De novo Sequencing, Assembly and Annotation of the Transcriptome for the Free-Living Testate Amoeba Arcella intermedia.</title>
        <authorList>
            <person name="Ribeiro G.M."/>
            <person name="Porfirio-Sousa A.L."/>
            <person name="Maurer-Alcala X.X."/>
            <person name="Katz L.A."/>
            <person name="Lahr D.J.G."/>
        </authorList>
    </citation>
    <scope>NUCLEOTIDE SEQUENCE</scope>
</reference>
<evidence type="ECO:0000256" key="6">
    <source>
        <dbReference type="ARBA" id="ARBA00023136"/>
    </source>
</evidence>
<feature type="transmembrane region" description="Helical" evidence="9">
    <location>
        <begin position="6"/>
        <end position="28"/>
    </location>
</feature>
<comment type="subcellular location">
    <subcellularLocation>
        <location evidence="2">Endomembrane system</location>
    </subcellularLocation>
    <subcellularLocation>
        <location evidence="1">Membrane</location>
        <topology evidence="1">Multi-pass membrane protein</topology>
    </subcellularLocation>
</comment>
<evidence type="ECO:0000256" key="9">
    <source>
        <dbReference type="SAM" id="Phobius"/>
    </source>
</evidence>
<feature type="transmembrane region" description="Helical" evidence="9">
    <location>
        <begin position="210"/>
        <end position="230"/>
    </location>
</feature>
<keyword evidence="5 9" id="KW-1133">Transmembrane helix</keyword>
<comment type="function">
    <text evidence="7">Involved in cellular auxin homeostasis by regulating auxin metabolism. Regulates intracellular auxin accumulation at the endoplasmic reticulum and thus auxin availability for nuclear auxin signaling.</text>
</comment>
<evidence type="ECO:0000256" key="8">
    <source>
        <dbReference type="ARBA" id="ARBA00025752"/>
    </source>
</evidence>
<keyword evidence="3" id="KW-0813">Transport</keyword>
<protein>
    <submittedName>
        <fullName evidence="10">Uncharacterized protein</fullName>
    </submittedName>
</protein>
<feature type="transmembrane region" description="Helical" evidence="9">
    <location>
        <begin position="70"/>
        <end position="94"/>
    </location>
</feature>
<feature type="transmembrane region" description="Helical" evidence="9">
    <location>
        <begin position="285"/>
        <end position="308"/>
    </location>
</feature>
<dbReference type="InterPro" id="IPR045033">
    <property type="entry name" value="PILS1/3/4/5/7"/>
</dbReference>
<feature type="transmembrane region" description="Helical" evidence="9">
    <location>
        <begin position="101"/>
        <end position="121"/>
    </location>
</feature>
<dbReference type="PANTHER" id="PTHR31651">
    <property type="match status" value="1"/>
</dbReference>
<evidence type="ECO:0000313" key="10">
    <source>
        <dbReference type="EMBL" id="NDV32781.1"/>
    </source>
</evidence>
<feature type="transmembrane region" description="Helical" evidence="9">
    <location>
        <begin position="141"/>
        <end position="159"/>
    </location>
</feature>
<dbReference type="InterPro" id="IPR004776">
    <property type="entry name" value="Mem_transp_PIN-like"/>
</dbReference>
<dbReference type="EMBL" id="GIBP01003812">
    <property type="protein sequence ID" value="NDV32781.1"/>
    <property type="molecule type" value="Transcribed_RNA"/>
</dbReference>
<dbReference type="GO" id="GO:0012505">
    <property type="term" value="C:endomembrane system"/>
    <property type="evidence" value="ECO:0007669"/>
    <property type="project" value="UniProtKB-SubCell"/>
</dbReference>
<evidence type="ECO:0000256" key="2">
    <source>
        <dbReference type="ARBA" id="ARBA00004308"/>
    </source>
</evidence>
<dbReference type="Pfam" id="PF03547">
    <property type="entry name" value="Mem_trans"/>
    <property type="match status" value="1"/>
</dbReference>
<keyword evidence="4 9" id="KW-0812">Transmembrane</keyword>
<evidence type="ECO:0000256" key="3">
    <source>
        <dbReference type="ARBA" id="ARBA00022448"/>
    </source>
</evidence>
<evidence type="ECO:0000256" key="1">
    <source>
        <dbReference type="ARBA" id="ARBA00004141"/>
    </source>
</evidence>
<comment type="similarity">
    <text evidence="8">Belongs to the auxin efflux carrier (TC 2.A.69.2) family.</text>
</comment>
<sequence length="377" mass="40667">MVVAQILLSSVLAVLSVFALGFVGFVLVKAKIIEIGVVKSATRFMFVLPVPCLLISTLSKNISISTFSEYWVIAVFAVLNYSIAMGLGMLMAYIIKPDPAFKGAAVFVVASANVFVVPTYIAEYTCGPGGPLSQFASSGAVFSFIIIYARIHGIMMWSLGYKYLTYHKNDTVGDGPAEGIEEDESSALIGRNKKSAFEKIRSVVRKIVDLVNPPLVGSLIGLPIGLVPALKDLFYSPTAPPVFPYIMSVLHTLGSSSISCLLVLVGATFATTSISPISPPQPKKIIFAILFTRLVGIPSVQVGIVFLFSSLNLLPADPILKYVLYLVTPTPTNIDALMVTQLLDLEAKSVNFVVFWGYVLAIFTVTAWNVLFIYAVN</sequence>
<organism evidence="10">
    <name type="scientific">Arcella intermedia</name>
    <dbReference type="NCBI Taxonomy" id="1963864"/>
    <lineage>
        <taxon>Eukaryota</taxon>
        <taxon>Amoebozoa</taxon>
        <taxon>Tubulinea</taxon>
        <taxon>Elardia</taxon>
        <taxon>Arcellinida</taxon>
        <taxon>Sphaerothecina</taxon>
        <taxon>Arcellidae</taxon>
        <taxon>Arcella</taxon>
    </lineage>
</organism>
<evidence type="ECO:0000256" key="5">
    <source>
        <dbReference type="ARBA" id="ARBA00022989"/>
    </source>
</evidence>